<evidence type="ECO:0000313" key="7">
    <source>
        <dbReference type="Proteomes" id="UP000256869"/>
    </source>
</evidence>
<dbReference type="Proteomes" id="UP000256869">
    <property type="component" value="Unassembled WGS sequence"/>
</dbReference>
<sequence length="123" mass="13540">MDVVAIVLQGLLGLVFVMAGFSKISGTKMQVDSFNHYGYPQWFRVVTGLVQWVGVAALVIGFWEPSWAAVGALWLGVTMLGGVLTHVRIRDTFKQTLAAIVFLLLLVILFIIELPELSDFPGF</sequence>
<dbReference type="AlphaFoldDB" id="A0A3D9I8G4"/>
<keyword evidence="4 5" id="KW-0472">Membrane</keyword>
<evidence type="ECO:0000256" key="1">
    <source>
        <dbReference type="ARBA" id="ARBA00004141"/>
    </source>
</evidence>
<evidence type="ECO:0000313" key="6">
    <source>
        <dbReference type="EMBL" id="RED58084.1"/>
    </source>
</evidence>
<evidence type="ECO:0000256" key="4">
    <source>
        <dbReference type="ARBA" id="ARBA00023136"/>
    </source>
</evidence>
<feature type="transmembrane region" description="Helical" evidence="5">
    <location>
        <begin position="96"/>
        <end position="114"/>
    </location>
</feature>
<keyword evidence="3 5" id="KW-1133">Transmembrane helix</keyword>
<comment type="caution">
    <text evidence="6">The sequence shown here is derived from an EMBL/GenBank/DDBJ whole genome shotgun (WGS) entry which is preliminary data.</text>
</comment>
<gene>
    <name evidence="6" type="ORF">DFP95_109121</name>
</gene>
<evidence type="ECO:0000256" key="5">
    <source>
        <dbReference type="SAM" id="Phobius"/>
    </source>
</evidence>
<dbReference type="Pfam" id="PF13564">
    <property type="entry name" value="DoxX_2"/>
    <property type="match status" value="1"/>
</dbReference>
<keyword evidence="2 5" id="KW-0812">Transmembrane</keyword>
<evidence type="ECO:0000256" key="2">
    <source>
        <dbReference type="ARBA" id="ARBA00022692"/>
    </source>
</evidence>
<feature type="transmembrane region" description="Helical" evidence="5">
    <location>
        <begin position="6"/>
        <end position="22"/>
    </location>
</feature>
<accession>A0A3D9I8G4</accession>
<name>A0A3D9I8G4_9BACL</name>
<dbReference type="RefSeq" id="WP_115993747.1">
    <property type="nucleotide sequence ID" value="NZ_QRDY01000009.1"/>
</dbReference>
<organism evidence="6 7">
    <name type="scientific">Cohnella lupini</name>
    <dbReference type="NCBI Taxonomy" id="1294267"/>
    <lineage>
        <taxon>Bacteria</taxon>
        <taxon>Bacillati</taxon>
        <taxon>Bacillota</taxon>
        <taxon>Bacilli</taxon>
        <taxon>Bacillales</taxon>
        <taxon>Paenibacillaceae</taxon>
        <taxon>Cohnella</taxon>
    </lineage>
</organism>
<comment type="subcellular location">
    <subcellularLocation>
        <location evidence="1">Membrane</location>
        <topology evidence="1">Multi-pass membrane protein</topology>
    </subcellularLocation>
</comment>
<dbReference type="InterPro" id="IPR032808">
    <property type="entry name" value="DoxX"/>
</dbReference>
<dbReference type="EMBL" id="QRDY01000009">
    <property type="protein sequence ID" value="RED58084.1"/>
    <property type="molecule type" value="Genomic_DNA"/>
</dbReference>
<evidence type="ECO:0000256" key="3">
    <source>
        <dbReference type="ARBA" id="ARBA00022989"/>
    </source>
</evidence>
<reference evidence="6 7" key="1">
    <citation type="submission" date="2018-07" db="EMBL/GenBank/DDBJ databases">
        <title>Genomic Encyclopedia of Type Strains, Phase III (KMG-III): the genomes of soil and plant-associated and newly described type strains.</title>
        <authorList>
            <person name="Whitman W."/>
        </authorList>
    </citation>
    <scope>NUCLEOTIDE SEQUENCE [LARGE SCALE GENOMIC DNA]</scope>
    <source>
        <strain evidence="6 7">CECT 8236</strain>
    </source>
</reference>
<proteinExistence type="predicted"/>
<dbReference type="OrthoDB" id="2454358at2"/>
<feature type="transmembrane region" description="Helical" evidence="5">
    <location>
        <begin position="42"/>
        <end position="63"/>
    </location>
</feature>
<keyword evidence="7" id="KW-1185">Reference proteome</keyword>
<dbReference type="GO" id="GO:0016020">
    <property type="term" value="C:membrane"/>
    <property type="evidence" value="ECO:0007669"/>
    <property type="project" value="UniProtKB-SubCell"/>
</dbReference>
<feature type="transmembrane region" description="Helical" evidence="5">
    <location>
        <begin position="69"/>
        <end position="89"/>
    </location>
</feature>
<protein>
    <submittedName>
        <fullName evidence="6">DoxX-like protein</fullName>
    </submittedName>
</protein>